<feature type="transmembrane region" description="Helical" evidence="1">
    <location>
        <begin position="60"/>
        <end position="82"/>
    </location>
</feature>
<evidence type="ECO:0008006" key="4">
    <source>
        <dbReference type="Google" id="ProtNLM"/>
    </source>
</evidence>
<proteinExistence type="predicted"/>
<reference evidence="3" key="1">
    <citation type="submission" date="2014-08" db="EMBL/GenBank/DDBJ databases">
        <authorList>
            <person name="Edwards T."/>
        </authorList>
    </citation>
    <scope>NUCLEOTIDE SEQUENCE [LARGE SCALE GENOMIC DNA]</scope>
</reference>
<evidence type="ECO:0000313" key="2">
    <source>
        <dbReference type="EMBL" id="CDX55523.1"/>
    </source>
</evidence>
<keyword evidence="1" id="KW-0812">Transmembrane</keyword>
<name>A0A0K2VWV3_MESPL</name>
<gene>
    <name evidence="2" type="ORF">MPL1032_20150</name>
</gene>
<feature type="transmembrane region" description="Helical" evidence="1">
    <location>
        <begin position="193"/>
        <end position="212"/>
    </location>
</feature>
<evidence type="ECO:0000256" key="1">
    <source>
        <dbReference type="SAM" id="Phobius"/>
    </source>
</evidence>
<feature type="transmembrane region" description="Helical" evidence="1">
    <location>
        <begin position="28"/>
        <end position="48"/>
    </location>
</feature>
<feature type="transmembrane region" description="Helical" evidence="1">
    <location>
        <begin position="143"/>
        <end position="162"/>
    </location>
</feature>
<feature type="transmembrane region" description="Helical" evidence="1">
    <location>
        <begin position="256"/>
        <end position="277"/>
    </location>
</feature>
<dbReference type="Proteomes" id="UP000182888">
    <property type="component" value="Unassembled WGS sequence"/>
</dbReference>
<organism evidence="2 3">
    <name type="scientific">Mesorhizobium plurifarium</name>
    <dbReference type="NCBI Taxonomy" id="69974"/>
    <lineage>
        <taxon>Bacteria</taxon>
        <taxon>Pseudomonadati</taxon>
        <taxon>Pseudomonadota</taxon>
        <taxon>Alphaproteobacteria</taxon>
        <taxon>Hyphomicrobiales</taxon>
        <taxon>Phyllobacteriaceae</taxon>
        <taxon>Mesorhizobium</taxon>
    </lineage>
</organism>
<feature type="transmembrane region" description="Helical" evidence="1">
    <location>
        <begin position="168"/>
        <end position="186"/>
    </location>
</feature>
<keyword evidence="1" id="KW-1133">Transmembrane helix</keyword>
<keyword evidence="1" id="KW-0472">Membrane</keyword>
<feature type="transmembrane region" description="Helical" evidence="1">
    <location>
        <begin position="224"/>
        <end position="244"/>
    </location>
</feature>
<sequence length="307" mass="31764">MDDAALQAEEKALTMALGPCAKAWLNRIGAFLGLAGVVFVGIRLHGYAGEIDLRRMGAGSYAAIAALAGVYGASNLLLALGWRHLMRHLGISVSRSWATRTYAISQLAKYVPGNIFQFAGRQAIGLAAGIGNGPLAKSTVYELAFLIVGGLLFSPLVLPLAFTGLPNWFGWISFVGAVTIVLWLAMRMGGADFGAAAAFYLAFLALSGLVFATASDLAGGSSGIALYPAIAGAYVVAWLVGLVTPGAPAGIGIREAILMALLGGLSAEPVILIAVVIGRVITVLGDFLFFAGGQIAGRFYRVGDERS</sequence>
<evidence type="ECO:0000313" key="3">
    <source>
        <dbReference type="Proteomes" id="UP000182888"/>
    </source>
</evidence>
<protein>
    <recommendedName>
        <fullName evidence="4">Transmembrane protein</fullName>
    </recommendedName>
</protein>
<accession>A0A0K2VWV3</accession>
<dbReference type="EMBL" id="CCND01000012">
    <property type="protein sequence ID" value="CDX55523.1"/>
    <property type="molecule type" value="Genomic_DNA"/>
</dbReference>
<dbReference type="AlphaFoldDB" id="A0A0K2VWV3"/>